<name>A0A915ES30_9BILA</name>
<reference evidence="3" key="1">
    <citation type="submission" date="2022-11" db="UniProtKB">
        <authorList>
            <consortium name="WormBaseParasite"/>
        </authorList>
    </citation>
    <scope>IDENTIFICATION</scope>
</reference>
<feature type="compositionally biased region" description="Low complexity" evidence="1">
    <location>
        <begin position="208"/>
        <end position="218"/>
    </location>
</feature>
<keyword evidence="2" id="KW-1185">Reference proteome</keyword>
<feature type="region of interest" description="Disordered" evidence="1">
    <location>
        <begin position="83"/>
        <end position="332"/>
    </location>
</feature>
<dbReference type="CDD" id="cd19941">
    <property type="entry name" value="TIL"/>
    <property type="match status" value="1"/>
</dbReference>
<feature type="compositionally biased region" description="Low complexity" evidence="1">
    <location>
        <begin position="919"/>
        <end position="971"/>
    </location>
</feature>
<feature type="compositionally biased region" description="Polar residues" evidence="1">
    <location>
        <begin position="165"/>
        <end position="207"/>
    </location>
</feature>
<evidence type="ECO:0000313" key="3">
    <source>
        <dbReference type="WBParaSite" id="jg8726"/>
    </source>
</evidence>
<feature type="compositionally biased region" description="Polar residues" evidence="1">
    <location>
        <begin position="656"/>
        <end position="714"/>
    </location>
</feature>
<protein>
    <submittedName>
        <fullName evidence="3">Mucin-2</fullName>
    </submittedName>
</protein>
<organism evidence="2 3">
    <name type="scientific">Ditylenchus dipsaci</name>
    <dbReference type="NCBI Taxonomy" id="166011"/>
    <lineage>
        <taxon>Eukaryota</taxon>
        <taxon>Metazoa</taxon>
        <taxon>Ecdysozoa</taxon>
        <taxon>Nematoda</taxon>
        <taxon>Chromadorea</taxon>
        <taxon>Rhabditida</taxon>
        <taxon>Tylenchina</taxon>
        <taxon>Tylenchomorpha</taxon>
        <taxon>Sphaerularioidea</taxon>
        <taxon>Anguinidae</taxon>
        <taxon>Anguininae</taxon>
        <taxon>Ditylenchus</taxon>
    </lineage>
</organism>
<dbReference type="Gene3D" id="2.10.25.10">
    <property type="entry name" value="Laminin"/>
    <property type="match status" value="2"/>
</dbReference>
<proteinExistence type="predicted"/>
<feature type="compositionally biased region" description="Polar residues" evidence="1">
    <location>
        <begin position="259"/>
        <end position="277"/>
    </location>
</feature>
<feature type="compositionally biased region" description="Low complexity" evidence="1">
    <location>
        <begin position="102"/>
        <end position="122"/>
    </location>
</feature>
<dbReference type="AlphaFoldDB" id="A0A915ES30"/>
<feature type="region of interest" description="Disordered" evidence="1">
    <location>
        <begin position="417"/>
        <end position="462"/>
    </location>
</feature>
<feature type="region of interest" description="Disordered" evidence="1">
    <location>
        <begin position="611"/>
        <end position="798"/>
    </location>
</feature>
<feature type="region of interest" description="Disordered" evidence="1">
    <location>
        <begin position="919"/>
        <end position="974"/>
    </location>
</feature>
<evidence type="ECO:0000256" key="1">
    <source>
        <dbReference type="SAM" id="MobiDB-lite"/>
    </source>
</evidence>
<feature type="compositionally biased region" description="Polar residues" evidence="1">
    <location>
        <begin position="302"/>
        <end position="323"/>
    </location>
</feature>
<feature type="compositionally biased region" description="Low complexity" evidence="1">
    <location>
        <begin position="757"/>
        <end position="767"/>
    </location>
</feature>
<feature type="compositionally biased region" description="Polar residues" evidence="1">
    <location>
        <begin position="734"/>
        <end position="756"/>
    </location>
</feature>
<feature type="compositionally biased region" description="Low complexity" evidence="1">
    <location>
        <begin position="417"/>
        <end position="448"/>
    </location>
</feature>
<dbReference type="Proteomes" id="UP000887574">
    <property type="component" value="Unplaced"/>
</dbReference>
<sequence length="1086" mass="117642">MSDVSFRLKKRLVKKTKGWTEVNRALEAWLQHGCPQWEGNCDKSYKNGSQCEYEVRRTPICGPGYYRSGGDGLNCIFEKDRPATCSGSHTTSKPKPNDQKARSPTSSSKAPKPTKTTKSPKSNLTQKATTTKGHKSSKPTSRSSPNPAPKPTVSAGTSKKPCLSNKKQTPAQNPSTQHRKNPSNNQTSGNFSSAASGRLTKGSTALPTSSQTDATTTFTRRKCSSSKHCDWSRTRTRAPATQSSTQSKTTKKPLTKTSIATAHTASTGHVTKPFTKNRSPKAVDPTTKATPSPMTTKKPLATFSTASVHTGSSSHVTQSFTKNRSPKAVDPTTEAPIACPKNEYYSKCPQCAEWQCKNIKLANDRAANEHCADGNGTHCPYKAGCYCNLHHARNDQGNCVPNDQCHQKVTVVTQTKSVPTTTKCQKSPKPTSRSTPSPAPTSTKATVPTQPPTTKMPATLPAQPPTAEVFDLTTNCGICMNALTSHCRPSDLNLYPCCGQILENYEDTLRNADLLIIYPVLAVDGPKTIGGFYGKDVKLFARPKDGTEVNRALEAWLKHGCPQWEGNCDKSYKNGSQCEYEVRRTPICGPGYYRSGGDGLNCIFEKDRPATCSGSHTTSKPKHINQKTSIASKVPPSSSKAPKPTKTTKSPKSTSNLTQKATTTKGQKSSKPTSRSSPNPAPKSTVSAGTSKKPCSSSKKQTPAHNPSTQHIKNPSKDQTSRAFSGAASGRPSYPNSWPLTPRSSGRLTKGSTALPTSSRTDATTTFTRRKCSSSKHCDSSRTRTRAPVSQSSRITKKPPTVFSIATVHTGHTGHVTQAFTKTSSPKAVDPTTKDPIACPKNEYYSRCPQCAEWQCKNIKLANDRAANEHCADGNGTNCPYKAGCYCNLHHARNDQGKCVPNDLCHQKVTVVTQTKSVPTTTKCQKSPKPTSRSTTSPAPTSTKATVPTQPPTTKMPVTVPTQPPTTETVPTQPPPTELLCDKCMSVINSHCRFSDFNLYPCCGLNLQNYKEILAKEGLPSLFPLSAKDSAKRVAGCERLDPLYRYIQNPDFFIHKAKKIPQSTRESPAHRYPALDIVLKSVEPKT</sequence>
<accession>A0A915ES30</accession>
<dbReference type="WBParaSite" id="jg8726">
    <property type="protein sequence ID" value="jg8726"/>
    <property type="gene ID" value="jg8726"/>
</dbReference>
<feature type="compositionally biased region" description="Polar residues" evidence="1">
    <location>
        <begin position="85"/>
        <end position="94"/>
    </location>
</feature>
<evidence type="ECO:0000313" key="2">
    <source>
        <dbReference type="Proteomes" id="UP000887574"/>
    </source>
</evidence>
<feature type="compositionally biased region" description="Low complexity" evidence="1">
    <location>
        <begin position="628"/>
        <end position="655"/>
    </location>
</feature>